<dbReference type="InterPro" id="IPR013083">
    <property type="entry name" value="Znf_RING/FYVE/PHD"/>
</dbReference>
<dbReference type="EMBL" id="CP126657">
    <property type="protein sequence ID" value="WJZ97379.1"/>
    <property type="molecule type" value="Genomic_DNA"/>
</dbReference>
<dbReference type="PANTHER" id="PTHR42647">
    <property type="entry name" value="SBP (S-RIBONUCLEASE BINDING PROTEIN) FAMILY PROTEIN"/>
    <property type="match status" value="1"/>
</dbReference>
<keyword evidence="2" id="KW-0863">Zinc-finger</keyword>
<evidence type="ECO:0000256" key="3">
    <source>
        <dbReference type="ARBA" id="ARBA00022833"/>
    </source>
</evidence>
<evidence type="ECO:0000256" key="2">
    <source>
        <dbReference type="ARBA" id="ARBA00022771"/>
    </source>
</evidence>
<evidence type="ECO:0000313" key="6">
    <source>
        <dbReference type="Proteomes" id="UP001227230"/>
    </source>
</evidence>
<dbReference type="Pfam" id="PF13920">
    <property type="entry name" value="zf-C3HC4_3"/>
    <property type="match status" value="1"/>
</dbReference>
<feature type="compositionally biased region" description="Basic and acidic residues" evidence="4">
    <location>
        <begin position="233"/>
        <end position="248"/>
    </location>
</feature>
<dbReference type="CDD" id="cd16649">
    <property type="entry name" value="mRING-HC-C3HC5_CGRF1-like"/>
    <property type="match status" value="1"/>
</dbReference>
<evidence type="ECO:0000256" key="1">
    <source>
        <dbReference type="ARBA" id="ARBA00022723"/>
    </source>
</evidence>
<dbReference type="Proteomes" id="UP001227230">
    <property type="component" value="Chromosome 10"/>
</dbReference>
<proteinExistence type="predicted"/>
<keyword evidence="3" id="KW-0862">Zinc</keyword>
<protein>
    <recommendedName>
        <fullName evidence="7">BOI-related E3 ubiquitin-protein ligase 1</fullName>
    </recommendedName>
</protein>
<feature type="region of interest" description="Disordered" evidence="4">
    <location>
        <begin position="229"/>
        <end position="248"/>
    </location>
</feature>
<evidence type="ECO:0000313" key="5">
    <source>
        <dbReference type="EMBL" id="WJZ97379.1"/>
    </source>
</evidence>
<dbReference type="Gene3D" id="3.30.40.10">
    <property type="entry name" value="Zinc/RING finger domain, C3HC4 (zinc finger)"/>
    <property type="match status" value="1"/>
</dbReference>
<evidence type="ECO:0000256" key="4">
    <source>
        <dbReference type="SAM" id="MobiDB-lite"/>
    </source>
</evidence>
<sequence length="303" mass="33564">MAVEAPHVNLFPSQPITNRSFPNTNNGNYHTLIQSDLPLAGAIAETFLPMYQSSFCDAKAPVKADSGLTYNIPVPRKRSRDWMSNQQSVFDVSSLFGEELSLQMQQQQLEIDRLIAENTEKVRLEVQERRKRQSRMLVNAIHQGIGKKLKEKDEEIQRIGKLNWLLQERVRTLSVENQIWRELAQTNEATANSLRTNLEQVLAHVTEERQCGGGGGEGGAAEEEAESCCGSNGEERGECGGERGNEGEKSEKRKCRKCGVGESCVLLLPCRHLCICTACGSTTLTTCPVCNSVINASIHVNMS</sequence>
<organism evidence="5 6">
    <name type="scientific">Vitis vinifera</name>
    <name type="common">Grape</name>
    <dbReference type="NCBI Taxonomy" id="29760"/>
    <lineage>
        <taxon>Eukaryota</taxon>
        <taxon>Viridiplantae</taxon>
        <taxon>Streptophyta</taxon>
        <taxon>Embryophyta</taxon>
        <taxon>Tracheophyta</taxon>
        <taxon>Spermatophyta</taxon>
        <taxon>Magnoliopsida</taxon>
        <taxon>eudicotyledons</taxon>
        <taxon>Gunneridae</taxon>
        <taxon>Pentapetalae</taxon>
        <taxon>rosids</taxon>
        <taxon>Vitales</taxon>
        <taxon>Vitaceae</taxon>
        <taxon>Viteae</taxon>
        <taxon>Vitis</taxon>
    </lineage>
</organism>
<dbReference type="PANTHER" id="PTHR42647:SF55">
    <property type="entry name" value="BOI-RELATED E3 UBIQUITIN-PROTEIN LIGASE 1"/>
    <property type="match status" value="1"/>
</dbReference>
<accession>A0ABY9CQL1</accession>
<reference evidence="5 6" key="1">
    <citation type="journal article" date="2023" name="Hortic Res">
        <title>The complete reference genome for grapevine (Vitis vinifera L.) genetics and breeding.</title>
        <authorList>
            <person name="Shi X."/>
            <person name="Cao S."/>
            <person name="Wang X."/>
            <person name="Huang S."/>
            <person name="Wang Y."/>
            <person name="Liu Z."/>
            <person name="Liu W."/>
            <person name="Leng X."/>
            <person name="Peng Y."/>
            <person name="Wang N."/>
            <person name="Wang Y."/>
            <person name="Ma Z."/>
            <person name="Xu X."/>
            <person name="Zhang F."/>
            <person name="Xue H."/>
            <person name="Zhong H."/>
            <person name="Wang Y."/>
            <person name="Zhang K."/>
            <person name="Velt A."/>
            <person name="Avia K."/>
            <person name="Holtgrawe D."/>
            <person name="Grimplet J."/>
            <person name="Matus J.T."/>
            <person name="Ware D."/>
            <person name="Wu X."/>
            <person name="Wang H."/>
            <person name="Liu C."/>
            <person name="Fang Y."/>
            <person name="Rustenholz C."/>
            <person name="Cheng Z."/>
            <person name="Xiao H."/>
            <person name="Zhou Y."/>
        </authorList>
    </citation>
    <scope>NUCLEOTIDE SEQUENCE [LARGE SCALE GENOMIC DNA]</scope>
    <source>
        <strain evidence="6">cv. Pinot noir / PN40024</strain>
        <tissue evidence="5">Leaf</tissue>
    </source>
</reference>
<evidence type="ECO:0008006" key="7">
    <source>
        <dbReference type="Google" id="ProtNLM"/>
    </source>
</evidence>
<name>A0ABY9CQL1_VITVI</name>
<gene>
    <name evidence="5" type="ORF">VitviT2T_015988</name>
</gene>
<keyword evidence="6" id="KW-1185">Reference proteome</keyword>
<keyword evidence="1" id="KW-0479">Metal-binding</keyword>